<dbReference type="STRING" id="1423802.FC56_GL000665"/>
<evidence type="ECO:0000313" key="2">
    <source>
        <dbReference type="EMBL" id="KRM93944.1"/>
    </source>
</evidence>
<sequence>MTETNDVVFEGQVVHCIGCGAKVQTEDKDQLGYTPQSALDKGLANGEVYCQRCFRLRHYNEITPVSLTDDDFLKLLSQIRDTNSLIVYVVDIFDVNGSLIPGLHRFVGNNDVLLVGNKLDILPNSIKTSKVKDWLRQRANAAGIRPADVALVSAKSNQNVDQLLGQIDKLRDGKDVYVVGVTNVGKSTLINQIIKQATGIKELITTSRFPGTTLDQINIPLDDGQKIVDTPGIIQPEQVAHLLSGKELKLVTPNKTIKPRVYQLNPAQTLFLGGVARFDYVAGDAKHGFTLYVENNLFVHRTKLENATNFYEKHVGEMLTPPTAENVADFPKLVRHEFKTDKKSDIVLEGLGWITVPAGVTVAGYAPEGVAVLIRPAMI</sequence>
<gene>
    <name evidence="2" type="ORF">FC56_GL000665</name>
</gene>
<dbReference type="Pfam" id="PF21516">
    <property type="entry name" value="YqeH-like_C"/>
    <property type="match status" value="1"/>
</dbReference>
<dbReference type="PANTHER" id="PTHR46434">
    <property type="entry name" value="GENETIC INTERACTOR OF PROHIBITINS 3, MITOCHONDRIAL"/>
    <property type="match status" value="1"/>
</dbReference>
<dbReference type="Pfam" id="PF01926">
    <property type="entry name" value="MMR_HSR1"/>
    <property type="match status" value="1"/>
</dbReference>
<evidence type="ECO:0000259" key="1">
    <source>
        <dbReference type="PROSITE" id="PS51721"/>
    </source>
</evidence>
<dbReference type="SUPFAM" id="SSF52540">
    <property type="entry name" value="P-loop containing nucleoside triphosphate hydrolases"/>
    <property type="match status" value="1"/>
</dbReference>
<dbReference type="AlphaFoldDB" id="A0A0R2CQL1"/>
<accession>A0A0R2CQL1</accession>
<dbReference type="InterPro" id="IPR006073">
    <property type="entry name" value="GTP-bd"/>
</dbReference>
<dbReference type="CDD" id="cd01855">
    <property type="entry name" value="YqeH"/>
    <property type="match status" value="1"/>
</dbReference>
<dbReference type="InterPro" id="IPR048422">
    <property type="entry name" value="NOA1/YqeH-like_C"/>
</dbReference>
<keyword evidence="3" id="KW-1185">Reference proteome</keyword>
<proteinExistence type="predicted"/>
<comment type="caution">
    <text evidence="2">The sequence shown here is derived from an EMBL/GenBank/DDBJ whole genome shotgun (WGS) entry which is preliminary data.</text>
</comment>
<dbReference type="InterPro" id="IPR030378">
    <property type="entry name" value="G_CP_dom"/>
</dbReference>
<dbReference type="NCBIfam" id="TIGR03597">
    <property type="entry name" value="GTPase_YqeH"/>
    <property type="match status" value="1"/>
</dbReference>
<dbReference type="Proteomes" id="UP000051256">
    <property type="component" value="Unassembled WGS sequence"/>
</dbReference>
<feature type="domain" description="CP-type G" evidence="1">
    <location>
        <begin position="73"/>
        <end position="236"/>
    </location>
</feature>
<evidence type="ECO:0000313" key="3">
    <source>
        <dbReference type="Proteomes" id="UP000051256"/>
    </source>
</evidence>
<dbReference type="RefSeq" id="WP_056978407.1">
    <property type="nucleotide sequence ID" value="NZ_AYZR01000008.1"/>
</dbReference>
<dbReference type="GO" id="GO:0005525">
    <property type="term" value="F:GTP binding"/>
    <property type="evidence" value="ECO:0007669"/>
    <property type="project" value="InterPro"/>
</dbReference>
<dbReference type="InterPro" id="IPR050896">
    <property type="entry name" value="Mito_lipid_metab_GTPase"/>
</dbReference>
<dbReference type="Gene3D" id="3.40.50.300">
    <property type="entry name" value="P-loop containing nucleotide triphosphate hydrolases"/>
    <property type="match status" value="1"/>
</dbReference>
<reference evidence="2 3" key="1">
    <citation type="journal article" date="2015" name="Genome Announc.">
        <title>Expanding the biotechnology potential of lactobacilli through comparative genomics of 213 strains and associated genera.</title>
        <authorList>
            <person name="Sun Z."/>
            <person name="Harris H.M."/>
            <person name="McCann A."/>
            <person name="Guo C."/>
            <person name="Argimon S."/>
            <person name="Zhang W."/>
            <person name="Yang X."/>
            <person name="Jeffery I.B."/>
            <person name="Cooney J.C."/>
            <person name="Kagawa T.F."/>
            <person name="Liu W."/>
            <person name="Song Y."/>
            <person name="Salvetti E."/>
            <person name="Wrobel A."/>
            <person name="Rasinkangas P."/>
            <person name="Parkhill J."/>
            <person name="Rea M.C."/>
            <person name="O'Sullivan O."/>
            <person name="Ritari J."/>
            <person name="Douillard F.P."/>
            <person name="Paul Ross R."/>
            <person name="Yang R."/>
            <person name="Briner A.E."/>
            <person name="Felis G.E."/>
            <person name="de Vos W.M."/>
            <person name="Barrangou R."/>
            <person name="Klaenhammer T.R."/>
            <person name="Caufield P.W."/>
            <person name="Cui Y."/>
            <person name="Zhang H."/>
            <person name="O'Toole P.W."/>
        </authorList>
    </citation>
    <scope>NUCLEOTIDE SEQUENCE [LARGE SCALE GENOMIC DNA]</scope>
    <source>
        <strain evidence="2 3">DSM 24302</strain>
    </source>
</reference>
<name>A0A0R2CQL1_9LACO</name>
<dbReference type="EMBL" id="AYZR01000008">
    <property type="protein sequence ID" value="KRM93944.1"/>
    <property type="molecule type" value="Genomic_DNA"/>
</dbReference>
<dbReference type="InterPro" id="IPR019988">
    <property type="entry name" value="GTP-bd_ribosome_bgen_YqeH"/>
</dbReference>
<organism evidence="2 3">
    <name type="scientific">Lentilactobacillus senioris DSM 24302 = JCM 17472</name>
    <dbReference type="NCBI Taxonomy" id="1423802"/>
    <lineage>
        <taxon>Bacteria</taxon>
        <taxon>Bacillati</taxon>
        <taxon>Bacillota</taxon>
        <taxon>Bacilli</taxon>
        <taxon>Lactobacillales</taxon>
        <taxon>Lactobacillaceae</taxon>
        <taxon>Lentilactobacillus</taxon>
    </lineage>
</organism>
<protein>
    <submittedName>
        <fullName evidence="2">GTP-binding protein</fullName>
    </submittedName>
</protein>
<dbReference type="InterPro" id="IPR027417">
    <property type="entry name" value="P-loop_NTPase"/>
</dbReference>
<dbReference type="PATRIC" id="fig|1423802.4.peg.676"/>
<dbReference type="PANTHER" id="PTHR46434:SF1">
    <property type="entry name" value="GENETIC INTERACTOR OF PROHIBITINS 3, MITOCHONDRIAL"/>
    <property type="match status" value="1"/>
</dbReference>
<dbReference type="PROSITE" id="PS51721">
    <property type="entry name" value="G_CP"/>
    <property type="match status" value="1"/>
</dbReference>